<dbReference type="PANTHER" id="PTHR42912:SF93">
    <property type="entry name" value="N6-ADENOSINE-METHYLTRANSFERASE TMT1A"/>
    <property type="match status" value="1"/>
</dbReference>
<accession>A0A5N7DN29</accession>
<dbReference type="GO" id="GO:0008168">
    <property type="term" value="F:methyltransferase activity"/>
    <property type="evidence" value="ECO:0007669"/>
    <property type="project" value="UniProtKB-KW"/>
</dbReference>
<organism evidence="1 2">
    <name type="scientific">Aspergillus pseudonomiae</name>
    <dbReference type="NCBI Taxonomy" id="1506151"/>
    <lineage>
        <taxon>Eukaryota</taxon>
        <taxon>Fungi</taxon>
        <taxon>Dikarya</taxon>
        <taxon>Ascomycota</taxon>
        <taxon>Pezizomycotina</taxon>
        <taxon>Eurotiomycetes</taxon>
        <taxon>Eurotiomycetidae</taxon>
        <taxon>Eurotiales</taxon>
        <taxon>Aspergillaceae</taxon>
        <taxon>Aspergillus</taxon>
        <taxon>Aspergillus subgen. Circumdati</taxon>
    </lineage>
</organism>
<proteinExistence type="predicted"/>
<reference evidence="1 2" key="1">
    <citation type="submission" date="2019-04" db="EMBL/GenBank/DDBJ databases">
        <authorList>
            <consortium name="DOE Joint Genome Institute"/>
            <person name="Mondo S."/>
            <person name="Kjaerbolling I."/>
            <person name="Vesth T."/>
            <person name="Frisvad J.C."/>
            <person name="Nybo J.L."/>
            <person name="Theobald S."/>
            <person name="Kildgaard S."/>
            <person name="Isbrandt T."/>
            <person name="Kuo A."/>
            <person name="Sato A."/>
            <person name="Lyhne E.K."/>
            <person name="Kogle M.E."/>
            <person name="Wiebenga A."/>
            <person name="Kun R.S."/>
            <person name="Lubbers R.J."/>
            <person name="Makela M.R."/>
            <person name="Barry K."/>
            <person name="Chovatia M."/>
            <person name="Clum A."/>
            <person name="Daum C."/>
            <person name="Haridas S."/>
            <person name="He G."/>
            <person name="LaButti K."/>
            <person name="Lipzen A."/>
            <person name="Riley R."/>
            <person name="Salamov A."/>
            <person name="Simmons B.A."/>
            <person name="Magnuson J.K."/>
            <person name="Henrissat B."/>
            <person name="Mortensen U.H."/>
            <person name="Larsen T.O."/>
            <person name="Devries R.P."/>
            <person name="Grigoriev I.V."/>
            <person name="Machida M."/>
            <person name="Baker S.E."/>
            <person name="Andersen M.R."/>
            <person name="Cantor M.N."/>
            <person name="Hua S.X."/>
        </authorList>
    </citation>
    <scope>NUCLEOTIDE SEQUENCE [LARGE SCALE GENOMIC DNA]</scope>
    <source>
        <strain evidence="1 2">CBS 119388</strain>
    </source>
</reference>
<dbReference type="Gene3D" id="3.40.50.150">
    <property type="entry name" value="Vaccinia Virus protein VP39"/>
    <property type="match status" value="1"/>
</dbReference>
<dbReference type="GeneID" id="43671060"/>
<dbReference type="SUPFAM" id="SSF53335">
    <property type="entry name" value="S-adenosyl-L-methionine-dependent methyltransferases"/>
    <property type="match status" value="1"/>
</dbReference>
<name>A0A5N6I1I1_9EURO</name>
<dbReference type="CDD" id="cd02440">
    <property type="entry name" value="AdoMet_MTases"/>
    <property type="match status" value="1"/>
</dbReference>
<sequence>MSETCQTNGYDTVHAVDFYHSMTQIPGFLQDAAVYLDGYRKTLQLQTTKKRPFVVLDVCTGTGRVIRDLVAHLSEHDADLHATKFIGLDISRPMLDQAAKLPLASPTADVTWIEGSALNLHEVPAFRDGVLKADLLIVAFSSISHFIEPGQVAQFLREVARVLQPGTGRAYISLRDIPATFQSDMAPAEGDTNSTDLPSLVLPGITYRQIGNDVQVKDGVVYVVSNVQVMSGKGDTLSTESATTAFRILGDDELRTLASSVGLDVMETVKAGEETYYVFQSP</sequence>
<dbReference type="InterPro" id="IPR041698">
    <property type="entry name" value="Methyltransf_25"/>
</dbReference>
<gene>
    <name evidence="1" type="ORF">BDV37DRAFT_279602</name>
</gene>
<keyword evidence="2" id="KW-1185">Reference proteome</keyword>
<dbReference type="AlphaFoldDB" id="A0A5N6I1I1"/>
<dbReference type="EMBL" id="ML736746">
    <property type="protein sequence ID" value="KAE8407816.1"/>
    <property type="molecule type" value="Genomic_DNA"/>
</dbReference>
<dbReference type="OrthoDB" id="5339271at2759"/>
<evidence type="ECO:0000313" key="2">
    <source>
        <dbReference type="Proteomes" id="UP000325579"/>
    </source>
</evidence>
<dbReference type="Pfam" id="PF13649">
    <property type="entry name" value="Methyltransf_25"/>
    <property type="match status" value="1"/>
</dbReference>
<dbReference type="GO" id="GO:0032259">
    <property type="term" value="P:methylation"/>
    <property type="evidence" value="ECO:0007669"/>
    <property type="project" value="UniProtKB-KW"/>
</dbReference>
<keyword evidence="1" id="KW-0808">Transferase</keyword>
<protein>
    <submittedName>
        <fullName evidence="1">S-adenosyl-L-methionine-dependent methyltransferase</fullName>
    </submittedName>
</protein>
<dbReference type="InterPro" id="IPR050508">
    <property type="entry name" value="Methyltransf_Superfamily"/>
</dbReference>
<evidence type="ECO:0000313" key="1">
    <source>
        <dbReference type="EMBL" id="KAE8407816.1"/>
    </source>
</evidence>
<dbReference type="PANTHER" id="PTHR42912">
    <property type="entry name" value="METHYLTRANSFERASE"/>
    <property type="match status" value="1"/>
</dbReference>
<keyword evidence="1" id="KW-0489">Methyltransferase</keyword>
<accession>A0A5N6I1I1</accession>
<dbReference type="InterPro" id="IPR029063">
    <property type="entry name" value="SAM-dependent_MTases_sf"/>
</dbReference>
<dbReference type="Proteomes" id="UP000325579">
    <property type="component" value="Unassembled WGS sequence"/>
</dbReference>
<dbReference type="RefSeq" id="XP_031945135.1">
    <property type="nucleotide sequence ID" value="XM_032086369.1"/>
</dbReference>